<comment type="caution">
    <text evidence="1">The sequence shown here is derived from an EMBL/GenBank/DDBJ whole genome shotgun (WGS) entry which is preliminary data.</text>
</comment>
<name>A0A1C0U0F8_9GAMM</name>
<evidence type="ECO:0000313" key="1">
    <source>
        <dbReference type="EMBL" id="OCQ51384.1"/>
    </source>
</evidence>
<protein>
    <submittedName>
        <fullName evidence="1">Uncharacterized protein</fullName>
    </submittedName>
</protein>
<organism evidence="1 2">
    <name type="scientific">Photorhabdus australis subsp. thailandensis</name>
    <dbReference type="NCBI Taxonomy" id="2805096"/>
    <lineage>
        <taxon>Bacteria</taxon>
        <taxon>Pseudomonadati</taxon>
        <taxon>Pseudomonadota</taxon>
        <taxon>Gammaproteobacteria</taxon>
        <taxon>Enterobacterales</taxon>
        <taxon>Morganellaceae</taxon>
        <taxon>Photorhabdus</taxon>
    </lineage>
</organism>
<sequence length="233" mass="26505">MVQPGIEGSSFNLGLDLFTPCQEVVAIAINLTFGRAIPLPHDLKLQIILRLPVIVIPDRHSLRHHLMLAVQIPHRIPRVVIHPRRVTQRQCDVVLVIPLVITKPYLINPQPAVRLEAIPDPHFRQDPLNKIQIALLPLHHQFPPGVFPHQREQKILATKTVSVTQDLFHNFRDRLMLVNGATSGMAQQRQTGFQTDPIMGFIRRGGNSVKPGDHAIHFTHLLRAFWRLQDKRG</sequence>
<dbReference type="EMBL" id="LOMY01000151">
    <property type="protein sequence ID" value="OCQ51384.1"/>
    <property type="molecule type" value="Genomic_DNA"/>
</dbReference>
<keyword evidence="2" id="KW-1185">Reference proteome</keyword>
<reference evidence="1 2" key="1">
    <citation type="submission" date="2015-12" db="EMBL/GenBank/DDBJ databases">
        <title>Genome comparisons provide insights into the role of secondary metabolites in the pathogenic phase of the Photorhabdus life cycle.</title>
        <authorList>
            <person name="Tobias N.J."/>
            <person name="Mishra B."/>
            <person name="Gupta D.K."/>
            <person name="Thines M."/>
            <person name="Stinear T.P."/>
            <person name="Bode H.B."/>
        </authorList>
    </citation>
    <scope>NUCLEOTIDE SEQUENCE [LARGE SCALE GENOMIC DNA]</scope>
    <source>
        <strain evidence="1 2">PB68.1</strain>
    </source>
</reference>
<proteinExistence type="predicted"/>
<dbReference type="Proteomes" id="UP000093476">
    <property type="component" value="Unassembled WGS sequence"/>
</dbReference>
<gene>
    <name evidence="1" type="ORF">Ppb6_03435</name>
</gene>
<accession>A0A1C0U0F8</accession>
<dbReference type="AlphaFoldDB" id="A0A1C0U0F8"/>
<evidence type="ECO:0000313" key="2">
    <source>
        <dbReference type="Proteomes" id="UP000093476"/>
    </source>
</evidence>